<evidence type="ECO:0000256" key="1">
    <source>
        <dbReference type="ARBA" id="ARBA00006739"/>
    </source>
</evidence>
<reference evidence="5 6" key="1">
    <citation type="submission" date="2018-07" db="EMBL/GenBank/DDBJ databases">
        <title>Genomic Encyclopedia of Type Strains, Phase IV (KMG-IV): sequencing the most valuable type-strain genomes for metagenomic binning, comparative biology and taxonomic classification.</title>
        <authorList>
            <person name="Goeker M."/>
        </authorList>
    </citation>
    <scope>NUCLEOTIDE SEQUENCE [LARGE SCALE GENOMIC DNA]</scope>
    <source>
        <strain evidence="5 6">DSM 21634</strain>
    </source>
</reference>
<dbReference type="InterPro" id="IPR029044">
    <property type="entry name" value="Nucleotide-diphossugar_trans"/>
</dbReference>
<evidence type="ECO:0000256" key="2">
    <source>
        <dbReference type="ARBA" id="ARBA00022676"/>
    </source>
</evidence>
<evidence type="ECO:0000313" key="5">
    <source>
        <dbReference type="EMBL" id="RCW67364.1"/>
    </source>
</evidence>
<evidence type="ECO:0000256" key="3">
    <source>
        <dbReference type="ARBA" id="ARBA00022679"/>
    </source>
</evidence>
<sequence>MPALSSRPITVSIVSHGQQVLLLPLLEQLETHCAELIAKVVLTVNRPELELVADRPWSFAVERITNTCPRGFGANHNAAFARCGTPWFLVLNPDMRLDTDVLSPMLAEAELASGVLAPRILEPGKSCPEPYREILTPREILLRHRPGYNPPPYPAWIPGMFMLFRSEAYESVYGFDERFYMYGEDFDICARLKLHGWSLTVFEEHTAIHDAQRASHRNWQHLYWHIRSLVKVWTSRAFWKYLKT</sequence>
<dbReference type="PANTHER" id="PTHR43179:SF12">
    <property type="entry name" value="GALACTOFURANOSYLTRANSFERASE GLFT2"/>
    <property type="match status" value="1"/>
</dbReference>
<dbReference type="RefSeq" id="WP_114470880.1">
    <property type="nucleotide sequence ID" value="NZ_QPJK01000009.1"/>
</dbReference>
<dbReference type="InterPro" id="IPR001173">
    <property type="entry name" value="Glyco_trans_2-like"/>
</dbReference>
<organism evidence="5 6">
    <name type="scientific">Pseudorhodoferax soli</name>
    <dbReference type="NCBI Taxonomy" id="545864"/>
    <lineage>
        <taxon>Bacteria</taxon>
        <taxon>Pseudomonadati</taxon>
        <taxon>Pseudomonadota</taxon>
        <taxon>Betaproteobacteria</taxon>
        <taxon>Burkholderiales</taxon>
        <taxon>Comamonadaceae</taxon>
    </lineage>
</organism>
<keyword evidence="6" id="KW-1185">Reference proteome</keyword>
<accession>A0A368XMW3</accession>
<proteinExistence type="inferred from homology"/>
<dbReference type="Proteomes" id="UP000252884">
    <property type="component" value="Unassembled WGS sequence"/>
</dbReference>
<dbReference type="EMBL" id="QPJK01000009">
    <property type="protein sequence ID" value="RCW67364.1"/>
    <property type="molecule type" value="Genomic_DNA"/>
</dbReference>
<keyword evidence="3" id="KW-0808">Transferase</keyword>
<comment type="similarity">
    <text evidence="1">Belongs to the glycosyltransferase 2 family.</text>
</comment>
<evidence type="ECO:0000259" key="4">
    <source>
        <dbReference type="Pfam" id="PF13632"/>
    </source>
</evidence>
<evidence type="ECO:0000313" key="6">
    <source>
        <dbReference type="Proteomes" id="UP000252884"/>
    </source>
</evidence>
<protein>
    <recommendedName>
        <fullName evidence="4">Glycosyltransferase 2-like domain-containing protein</fullName>
    </recommendedName>
</protein>
<dbReference type="AlphaFoldDB" id="A0A368XMW3"/>
<feature type="domain" description="Glycosyltransferase 2-like" evidence="4">
    <location>
        <begin position="155"/>
        <end position="209"/>
    </location>
</feature>
<dbReference type="Gene3D" id="3.90.550.10">
    <property type="entry name" value="Spore Coat Polysaccharide Biosynthesis Protein SpsA, Chain A"/>
    <property type="match status" value="1"/>
</dbReference>
<dbReference type="GO" id="GO:0016757">
    <property type="term" value="F:glycosyltransferase activity"/>
    <property type="evidence" value="ECO:0007669"/>
    <property type="project" value="UniProtKB-KW"/>
</dbReference>
<comment type="caution">
    <text evidence="5">The sequence shown here is derived from an EMBL/GenBank/DDBJ whole genome shotgun (WGS) entry which is preliminary data.</text>
</comment>
<dbReference type="Pfam" id="PF13632">
    <property type="entry name" value="Glyco_trans_2_3"/>
    <property type="match status" value="1"/>
</dbReference>
<keyword evidence="2" id="KW-0328">Glycosyltransferase</keyword>
<name>A0A368XMW3_9BURK</name>
<gene>
    <name evidence="5" type="ORF">DES41_10987</name>
</gene>
<dbReference type="OrthoDB" id="9771846at2"/>
<dbReference type="SUPFAM" id="SSF53448">
    <property type="entry name" value="Nucleotide-diphospho-sugar transferases"/>
    <property type="match status" value="1"/>
</dbReference>
<dbReference type="PANTHER" id="PTHR43179">
    <property type="entry name" value="RHAMNOSYLTRANSFERASE WBBL"/>
    <property type="match status" value="1"/>
</dbReference>